<dbReference type="Proteomes" id="UP001281003">
    <property type="component" value="Unassembled WGS sequence"/>
</dbReference>
<keyword evidence="3" id="KW-1185">Reference proteome</keyword>
<feature type="domain" description="Cyanovirin-N" evidence="1">
    <location>
        <begin position="94"/>
        <end position="183"/>
    </location>
</feature>
<dbReference type="InterPro" id="IPR036673">
    <property type="entry name" value="Cyanovirin-N_sf"/>
</dbReference>
<gene>
    <name evidence="2" type="ORF">B0T20DRAFT_122025</name>
</gene>
<evidence type="ECO:0000313" key="2">
    <source>
        <dbReference type="EMBL" id="KAK3401751.1"/>
    </source>
</evidence>
<dbReference type="AlphaFoldDB" id="A0AAE0UEY1"/>
<name>A0AAE0UEY1_SORBR</name>
<reference evidence="2" key="2">
    <citation type="submission" date="2023-07" db="EMBL/GenBank/DDBJ databases">
        <authorList>
            <consortium name="Lawrence Berkeley National Laboratory"/>
            <person name="Haridas S."/>
            <person name="Hensen N."/>
            <person name="Bonometti L."/>
            <person name="Westerberg I."/>
            <person name="Brannstrom I.O."/>
            <person name="Guillou S."/>
            <person name="Cros-Aarteil S."/>
            <person name="Calhoun S."/>
            <person name="Kuo A."/>
            <person name="Mondo S."/>
            <person name="Pangilinan J."/>
            <person name="Riley R."/>
            <person name="LaButti K."/>
            <person name="Andreopoulos B."/>
            <person name="Lipzen A."/>
            <person name="Chen C."/>
            <person name="Yanf M."/>
            <person name="Daum C."/>
            <person name="Ng V."/>
            <person name="Clum A."/>
            <person name="Steindorff A."/>
            <person name="Ohm R."/>
            <person name="Martin F."/>
            <person name="Silar P."/>
            <person name="Natvig D."/>
            <person name="Lalanne C."/>
            <person name="Gautier V."/>
            <person name="Ament-velasquez S.L."/>
            <person name="Kruys A."/>
            <person name="Hutchinson M.I."/>
            <person name="Powell A.J."/>
            <person name="Barry K."/>
            <person name="Miller A.N."/>
            <person name="Grigoriev I.V."/>
            <person name="Debuchy R."/>
            <person name="Gladieux P."/>
            <person name="Thoren M.H."/>
            <person name="Johannesson H."/>
        </authorList>
    </citation>
    <scope>NUCLEOTIDE SEQUENCE</scope>
    <source>
        <strain evidence="2">FGSC 1904</strain>
    </source>
</reference>
<proteinExistence type="predicted"/>
<dbReference type="Pfam" id="PF08881">
    <property type="entry name" value="CVNH"/>
    <property type="match status" value="1"/>
</dbReference>
<protein>
    <recommendedName>
        <fullName evidence="1">Cyanovirin-N domain-containing protein</fullName>
    </recommendedName>
</protein>
<evidence type="ECO:0000313" key="3">
    <source>
        <dbReference type="Proteomes" id="UP001281003"/>
    </source>
</evidence>
<reference evidence="2" key="1">
    <citation type="journal article" date="2023" name="Mol. Phylogenet. Evol.">
        <title>Genome-scale phylogeny and comparative genomics of the fungal order Sordariales.</title>
        <authorList>
            <person name="Hensen N."/>
            <person name="Bonometti L."/>
            <person name="Westerberg I."/>
            <person name="Brannstrom I.O."/>
            <person name="Guillou S."/>
            <person name="Cros-Aarteil S."/>
            <person name="Calhoun S."/>
            <person name="Haridas S."/>
            <person name="Kuo A."/>
            <person name="Mondo S."/>
            <person name="Pangilinan J."/>
            <person name="Riley R."/>
            <person name="LaButti K."/>
            <person name="Andreopoulos B."/>
            <person name="Lipzen A."/>
            <person name="Chen C."/>
            <person name="Yan M."/>
            <person name="Daum C."/>
            <person name="Ng V."/>
            <person name="Clum A."/>
            <person name="Steindorff A."/>
            <person name="Ohm R.A."/>
            <person name="Martin F."/>
            <person name="Silar P."/>
            <person name="Natvig D.O."/>
            <person name="Lalanne C."/>
            <person name="Gautier V."/>
            <person name="Ament-Velasquez S.L."/>
            <person name="Kruys A."/>
            <person name="Hutchinson M.I."/>
            <person name="Powell A.J."/>
            <person name="Barry K."/>
            <person name="Miller A.N."/>
            <person name="Grigoriev I.V."/>
            <person name="Debuchy R."/>
            <person name="Gladieux P."/>
            <person name="Hiltunen Thoren M."/>
            <person name="Johannesson H."/>
        </authorList>
    </citation>
    <scope>NUCLEOTIDE SEQUENCE</scope>
    <source>
        <strain evidence="2">FGSC 1904</strain>
    </source>
</reference>
<dbReference type="Gene3D" id="2.30.60.10">
    <property type="entry name" value="Cyanovirin-N"/>
    <property type="match status" value="1"/>
</dbReference>
<comment type="caution">
    <text evidence="2">The sequence shown here is derived from an EMBL/GenBank/DDBJ whole genome shotgun (WGS) entry which is preliminary data.</text>
</comment>
<sequence length="209" mass="22430">MRFRQKNLKLVLAIGTGVLSSYLQVVIAAAVAAPPAPTPGRIEGTSRSNSTQNGQSVVVAARDDGGSGSNVEGGYYERCNYRPQMGYGSLPPWTLFGVCASPGQTNRPSWMDLSPCYANVDGTLIPVTDGKGQFFKTCKECDVPEDNNRKPSIMRCTCERFAGDKEGKVTEVDLDLQVHVVNNKLGCPGAEGRFYCEDDPEGFCPGGAH</sequence>
<dbReference type="SUPFAM" id="SSF51322">
    <property type="entry name" value="Cyanovirin-N"/>
    <property type="match status" value="1"/>
</dbReference>
<accession>A0AAE0UEY1</accession>
<organism evidence="2 3">
    <name type="scientific">Sordaria brevicollis</name>
    <dbReference type="NCBI Taxonomy" id="83679"/>
    <lineage>
        <taxon>Eukaryota</taxon>
        <taxon>Fungi</taxon>
        <taxon>Dikarya</taxon>
        <taxon>Ascomycota</taxon>
        <taxon>Pezizomycotina</taxon>
        <taxon>Sordariomycetes</taxon>
        <taxon>Sordariomycetidae</taxon>
        <taxon>Sordariales</taxon>
        <taxon>Sordariaceae</taxon>
        <taxon>Sordaria</taxon>
    </lineage>
</organism>
<evidence type="ECO:0000259" key="1">
    <source>
        <dbReference type="Pfam" id="PF08881"/>
    </source>
</evidence>
<dbReference type="InterPro" id="IPR011058">
    <property type="entry name" value="Cyanovirin-N"/>
</dbReference>
<dbReference type="EMBL" id="JAUTDP010000002">
    <property type="protein sequence ID" value="KAK3401751.1"/>
    <property type="molecule type" value="Genomic_DNA"/>
</dbReference>